<evidence type="ECO:0000313" key="2">
    <source>
        <dbReference type="Proteomes" id="UP000245634"/>
    </source>
</evidence>
<dbReference type="AlphaFoldDB" id="A0A316DVU4"/>
<reference evidence="1 2" key="1">
    <citation type="submission" date="2018-05" db="EMBL/GenBank/DDBJ databases">
        <title>Genomic Encyclopedia of Type Strains, Phase IV (KMG-IV): sequencing the most valuable type-strain genomes for metagenomic binning, comparative biology and taxonomic classification.</title>
        <authorList>
            <person name="Goeker M."/>
        </authorList>
    </citation>
    <scope>NUCLEOTIDE SEQUENCE [LARGE SCALE GENOMIC DNA]</scope>
    <source>
        <strain evidence="1 2">DSM 18773</strain>
    </source>
</reference>
<dbReference type="EMBL" id="QGGL01000007">
    <property type="protein sequence ID" value="PWK13465.1"/>
    <property type="molecule type" value="Genomic_DNA"/>
</dbReference>
<dbReference type="Proteomes" id="UP000245634">
    <property type="component" value="Unassembled WGS sequence"/>
</dbReference>
<proteinExistence type="predicted"/>
<keyword evidence="2" id="KW-1185">Reference proteome</keyword>
<comment type="caution">
    <text evidence="1">The sequence shown here is derived from an EMBL/GenBank/DDBJ whole genome shotgun (WGS) entry which is preliminary data.</text>
</comment>
<sequence>MKKWVKTELYLVLFFAVSVILSASEIFPPTK</sequence>
<gene>
    <name evidence="1" type="ORF">C7459_107133</name>
</gene>
<evidence type="ECO:0000313" key="1">
    <source>
        <dbReference type="EMBL" id="PWK13465.1"/>
    </source>
</evidence>
<organism evidence="1 2">
    <name type="scientific">Tumebacillus permanentifrigoris</name>
    <dbReference type="NCBI Taxonomy" id="378543"/>
    <lineage>
        <taxon>Bacteria</taxon>
        <taxon>Bacillati</taxon>
        <taxon>Bacillota</taxon>
        <taxon>Bacilli</taxon>
        <taxon>Bacillales</taxon>
        <taxon>Alicyclobacillaceae</taxon>
        <taxon>Tumebacillus</taxon>
    </lineage>
</organism>
<accession>A0A316DVU4</accession>
<protein>
    <submittedName>
        <fullName evidence="1">Uncharacterized protein</fullName>
    </submittedName>
</protein>
<name>A0A316DVU4_9BACL</name>